<protein>
    <submittedName>
        <fullName evidence="2">Uncharacterized protein</fullName>
    </submittedName>
</protein>
<feature type="compositionally biased region" description="Pro residues" evidence="1">
    <location>
        <begin position="59"/>
        <end position="71"/>
    </location>
</feature>
<accession>A0AB34HLF7</accession>
<organism evidence="2 3">
    <name type="scientific">Eschrichtius robustus</name>
    <name type="common">California gray whale</name>
    <name type="synonym">Eschrichtius gibbosus</name>
    <dbReference type="NCBI Taxonomy" id="9764"/>
    <lineage>
        <taxon>Eukaryota</taxon>
        <taxon>Metazoa</taxon>
        <taxon>Chordata</taxon>
        <taxon>Craniata</taxon>
        <taxon>Vertebrata</taxon>
        <taxon>Euteleostomi</taxon>
        <taxon>Mammalia</taxon>
        <taxon>Eutheria</taxon>
        <taxon>Laurasiatheria</taxon>
        <taxon>Artiodactyla</taxon>
        <taxon>Whippomorpha</taxon>
        <taxon>Cetacea</taxon>
        <taxon>Mysticeti</taxon>
        <taxon>Eschrichtiidae</taxon>
        <taxon>Eschrichtius</taxon>
    </lineage>
</organism>
<name>A0AB34HLF7_ESCRO</name>
<keyword evidence="3" id="KW-1185">Reference proteome</keyword>
<feature type="region of interest" description="Disordered" evidence="1">
    <location>
        <begin position="51"/>
        <end position="75"/>
    </location>
</feature>
<evidence type="ECO:0000313" key="3">
    <source>
        <dbReference type="Proteomes" id="UP001159641"/>
    </source>
</evidence>
<dbReference type="EMBL" id="JAIQCJ010001201">
    <property type="protein sequence ID" value="KAJ8791811.1"/>
    <property type="molecule type" value="Genomic_DNA"/>
</dbReference>
<evidence type="ECO:0000256" key="1">
    <source>
        <dbReference type="SAM" id="MobiDB-lite"/>
    </source>
</evidence>
<reference evidence="2 3" key="1">
    <citation type="submission" date="2022-11" db="EMBL/GenBank/DDBJ databases">
        <title>Whole genome sequence of Eschrichtius robustus ER-17-0199.</title>
        <authorList>
            <person name="Bruniche-Olsen A."/>
            <person name="Black A.N."/>
            <person name="Fields C.J."/>
            <person name="Walden K."/>
            <person name="Dewoody J.A."/>
        </authorList>
    </citation>
    <scope>NUCLEOTIDE SEQUENCE [LARGE SCALE GENOMIC DNA]</scope>
    <source>
        <strain evidence="2">ER-17-0199</strain>
        <tissue evidence="2">Blubber</tissue>
    </source>
</reference>
<dbReference type="Proteomes" id="UP001159641">
    <property type="component" value="Unassembled WGS sequence"/>
</dbReference>
<evidence type="ECO:0000313" key="2">
    <source>
        <dbReference type="EMBL" id="KAJ8791811.1"/>
    </source>
</evidence>
<dbReference type="AlphaFoldDB" id="A0AB34HLF7"/>
<proteinExistence type="predicted"/>
<gene>
    <name evidence="2" type="ORF">J1605_020533</name>
</gene>
<sequence length="152" mass="15708">MGSSGQPLALGPGTVFSSVCSPFPNARSPTHPWPRCSRCLAADWCPTPPAVSRVEPQDSYPPPPGLGPQPLGPSDIRTLASPGRSCCFAASGPQQAHLPSFVLGRTVPTMSALPGCGRGPAAEHVHLCPCGGRSLWLSCDTSCHRRGDVGTV</sequence>
<comment type="caution">
    <text evidence="2">The sequence shown here is derived from an EMBL/GenBank/DDBJ whole genome shotgun (WGS) entry which is preliminary data.</text>
</comment>